<proteinExistence type="predicted"/>
<comment type="caution">
    <text evidence="1">The sequence shown here is derived from an EMBL/GenBank/DDBJ whole genome shotgun (WGS) entry which is preliminary data.</text>
</comment>
<evidence type="ECO:0000313" key="2">
    <source>
        <dbReference type="Proteomes" id="UP000288805"/>
    </source>
</evidence>
<organism evidence="1 2">
    <name type="scientific">Vitis vinifera</name>
    <name type="common">Grape</name>
    <dbReference type="NCBI Taxonomy" id="29760"/>
    <lineage>
        <taxon>Eukaryota</taxon>
        <taxon>Viridiplantae</taxon>
        <taxon>Streptophyta</taxon>
        <taxon>Embryophyta</taxon>
        <taxon>Tracheophyta</taxon>
        <taxon>Spermatophyta</taxon>
        <taxon>Magnoliopsida</taxon>
        <taxon>eudicotyledons</taxon>
        <taxon>Gunneridae</taxon>
        <taxon>Pentapetalae</taxon>
        <taxon>rosids</taxon>
        <taxon>Vitales</taxon>
        <taxon>Vitaceae</taxon>
        <taxon>Viteae</taxon>
        <taxon>Vitis</taxon>
    </lineage>
</organism>
<dbReference type="EMBL" id="QGNW01000016">
    <property type="protein sequence ID" value="RVX16220.1"/>
    <property type="molecule type" value="Genomic_DNA"/>
</dbReference>
<accession>A0A438K4T4</accession>
<dbReference type="AlphaFoldDB" id="A0A438K4T4"/>
<dbReference type="Proteomes" id="UP000288805">
    <property type="component" value="Unassembled WGS sequence"/>
</dbReference>
<name>A0A438K4T4_VITVI</name>
<sequence length="83" mass="9362">MNDQLKYFNCSSQGRIPLIGCGGISRVDFSFTTPIPISGWLCCLDLRAGAYLGVKFFELPNLGYMESDKMDPEFRYGHGDRML</sequence>
<gene>
    <name evidence="1" type="ORF">CK203_014334</name>
</gene>
<reference evidence="1 2" key="1">
    <citation type="journal article" date="2018" name="PLoS Genet.">
        <title>Population sequencing reveals clonal diversity and ancestral inbreeding in the grapevine cultivar Chardonnay.</title>
        <authorList>
            <person name="Roach M.J."/>
            <person name="Johnson D.L."/>
            <person name="Bohlmann J."/>
            <person name="van Vuuren H.J."/>
            <person name="Jones S.J."/>
            <person name="Pretorius I.S."/>
            <person name="Schmidt S.A."/>
            <person name="Borneman A.R."/>
        </authorList>
    </citation>
    <scope>NUCLEOTIDE SEQUENCE [LARGE SCALE GENOMIC DNA]</scope>
    <source>
        <strain evidence="2">cv. Chardonnay</strain>
        <tissue evidence="1">Leaf</tissue>
    </source>
</reference>
<evidence type="ECO:0000313" key="1">
    <source>
        <dbReference type="EMBL" id="RVX16220.1"/>
    </source>
</evidence>
<protein>
    <submittedName>
        <fullName evidence="1">Uncharacterized protein</fullName>
    </submittedName>
</protein>